<dbReference type="RefSeq" id="WP_409140952.1">
    <property type="nucleotide sequence ID" value="NZ_SSHJ02000007.1"/>
</dbReference>
<evidence type="ECO:0000313" key="3">
    <source>
        <dbReference type="Proteomes" id="UP001517247"/>
    </source>
</evidence>
<accession>A0ABW9JA86</accession>
<name>A0ABW9JA86_9SPHI</name>
<dbReference type="EMBL" id="SSHJ02000007">
    <property type="protein sequence ID" value="MFN0256792.1"/>
    <property type="molecule type" value="Genomic_DNA"/>
</dbReference>
<organism evidence="2 3">
    <name type="scientific">Pedobacter ureilyticus</name>
    <dbReference type="NCBI Taxonomy" id="1393051"/>
    <lineage>
        <taxon>Bacteria</taxon>
        <taxon>Pseudomonadati</taxon>
        <taxon>Bacteroidota</taxon>
        <taxon>Sphingobacteriia</taxon>
        <taxon>Sphingobacteriales</taxon>
        <taxon>Sphingobacteriaceae</taxon>
        <taxon>Pedobacter</taxon>
    </lineage>
</organism>
<gene>
    <name evidence="2" type="ORF">E6A44_014475</name>
</gene>
<feature type="chain" id="PRO_5045695937" description="DUF4136 domain-containing protein" evidence="1">
    <location>
        <begin position="22"/>
        <end position="204"/>
    </location>
</feature>
<keyword evidence="3" id="KW-1185">Reference proteome</keyword>
<reference evidence="2 3" key="1">
    <citation type="submission" date="2024-12" db="EMBL/GenBank/DDBJ databases">
        <authorList>
            <person name="Hu S."/>
        </authorList>
    </citation>
    <scope>NUCLEOTIDE SEQUENCE [LARGE SCALE GENOMIC DNA]</scope>
    <source>
        <strain evidence="2 3">THG-T11</strain>
    </source>
</reference>
<keyword evidence="1" id="KW-0732">Signal</keyword>
<evidence type="ECO:0008006" key="4">
    <source>
        <dbReference type="Google" id="ProtNLM"/>
    </source>
</evidence>
<evidence type="ECO:0000313" key="2">
    <source>
        <dbReference type="EMBL" id="MFN0256792.1"/>
    </source>
</evidence>
<feature type="signal peptide" evidence="1">
    <location>
        <begin position="1"/>
        <end position="21"/>
    </location>
</feature>
<evidence type="ECO:0000256" key="1">
    <source>
        <dbReference type="SAM" id="SignalP"/>
    </source>
</evidence>
<protein>
    <recommendedName>
        <fullName evidence="4">DUF4136 domain-containing protein</fullName>
    </recommendedName>
</protein>
<sequence length="204" mass="22836">MMKLNSTLTFLLIVFSAVQFSCGKDDANGSTANRVILKKVASRHAVQQLLGSFTEGFQQTKSDPLFYVADNYPDDIKGISYNIEYKRSVAGYEYNRNVLALTGASYEAMVNLEQSGAYKDYLPVQDERLAQPQYQNIRVIKSKSNSKTFQNYAVFIDLKEPFDNKQLAVVSTVREGFNGDEANALPIMDDKAAVTYLLSLLQPL</sequence>
<comment type="caution">
    <text evidence="2">The sequence shown here is derived from an EMBL/GenBank/DDBJ whole genome shotgun (WGS) entry which is preliminary data.</text>
</comment>
<proteinExistence type="predicted"/>
<dbReference type="Proteomes" id="UP001517247">
    <property type="component" value="Unassembled WGS sequence"/>
</dbReference>